<evidence type="ECO:0000313" key="2">
    <source>
        <dbReference type="Proteomes" id="UP000006868"/>
    </source>
</evidence>
<evidence type="ECO:0000313" key="1">
    <source>
        <dbReference type="EMBL" id="AKA44291.1"/>
    </source>
</evidence>
<dbReference type="PATRIC" id="fig|886882.15.peg.3754"/>
<dbReference type="AlphaFoldDB" id="A0A0D5ZCI8"/>
<accession>A0A0D5ZCI8</accession>
<dbReference type="KEGG" id="ppm:PPSC2_17570"/>
<dbReference type="HOGENOM" id="CLU_2667674_0_0_9"/>
<sequence length="75" mass="8684">MVEVTLTFSDGSKRWSLVTTPRKLLNYFKKEMEIPGLNIKHLIIAKTIDHDDIEKILKYLEANDELTEASKAFEC</sequence>
<dbReference type="EMBL" id="CP002213">
    <property type="protein sequence ID" value="AKA44291.1"/>
    <property type="molecule type" value="Genomic_DNA"/>
</dbReference>
<proteinExistence type="predicted"/>
<name>A0A0D5ZCI8_PAEPS</name>
<dbReference type="Proteomes" id="UP000006868">
    <property type="component" value="Chromosome"/>
</dbReference>
<reference evidence="1 2" key="1">
    <citation type="journal article" date="2011" name="J. Bacteriol.">
        <title>Complete genome sequence of Paenibacillus polymyxa SC2, a strain of plant growth-promoting Rhizobacterium with broad-spectrum antimicrobial activity.</title>
        <authorList>
            <person name="Ma M."/>
            <person name="Wang C."/>
            <person name="Ding Y."/>
            <person name="Li L."/>
            <person name="Shen D."/>
            <person name="Jiang X."/>
            <person name="Guan D."/>
            <person name="Cao F."/>
            <person name="Chen H."/>
            <person name="Feng R."/>
            <person name="Wang X."/>
            <person name="Ge Y."/>
            <person name="Yao L."/>
            <person name="Bing X."/>
            <person name="Yang X."/>
            <person name="Li J."/>
            <person name="Du B."/>
        </authorList>
    </citation>
    <scope>NUCLEOTIDE SEQUENCE [LARGE SCALE GENOMIC DNA]</scope>
    <source>
        <strain evidence="1 2">SC2</strain>
    </source>
</reference>
<gene>
    <name evidence="1" type="ORF">PPSC2_17570</name>
</gene>
<protein>
    <submittedName>
        <fullName evidence="1">Uncharacterized protein</fullName>
    </submittedName>
</protein>
<organism evidence="1 2">
    <name type="scientific">Paenibacillus polymyxa (strain SC2)</name>
    <name type="common">Bacillus polymyxa</name>
    <dbReference type="NCBI Taxonomy" id="886882"/>
    <lineage>
        <taxon>Bacteria</taxon>
        <taxon>Bacillati</taxon>
        <taxon>Bacillota</taxon>
        <taxon>Bacilli</taxon>
        <taxon>Bacillales</taxon>
        <taxon>Paenibacillaceae</taxon>
        <taxon>Paenibacillus</taxon>
    </lineage>
</organism>